<dbReference type="EMBL" id="JBFDAA010000016">
    <property type="protein sequence ID" value="KAL1117380.1"/>
    <property type="molecule type" value="Genomic_DNA"/>
</dbReference>
<keyword evidence="3" id="KW-1185">Reference proteome</keyword>
<dbReference type="AlphaFoldDB" id="A0ABD0YQ56"/>
<feature type="compositionally biased region" description="Pro residues" evidence="1">
    <location>
        <begin position="328"/>
        <end position="338"/>
    </location>
</feature>
<feature type="compositionally biased region" description="Polar residues" evidence="1">
    <location>
        <begin position="54"/>
        <end position="71"/>
    </location>
</feature>
<feature type="compositionally biased region" description="Polar residues" evidence="1">
    <location>
        <begin position="95"/>
        <end position="109"/>
    </location>
</feature>
<feature type="region of interest" description="Disordered" evidence="1">
    <location>
        <begin position="32"/>
        <end position="71"/>
    </location>
</feature>
<organism evidence="2 3">
    <name type="scientific">Ranatra chinensis</name>
    <dbReference type="NCBI Taxonomy" id="642074"/>
    <lineage>
        <taxon>Eukaryota</taxon>
        <taxon>Metazoa</taxon>
        <taxon>Ecdysozoa</taxon>
        <taxon>Arthropoda</taxon>
        <taxon>Hexapoda</taxon>
        <taxon>Insecta</taxon>
        <taxon>Pterygota</taxon>
        <taxon>Neoptera</taxon>
        <taxon>Paraneoptera</taxon>
        <taxon>Hemiptera</taxon>
        <taxon>Heteroptera</taxon>
        <taxon>Panheteroptera</taxon>
        <taxon>Nepomorpha</taxon>
        <taxon>Nepidae</taxon>
        <taxon>Ranatrinae</taxon>
        <taxon>Ranatra</taxon>
    </lineage>
</organism>
<reference evidence="2 3" key="1">
    <citation type="submission" date="2024-07" db="EMBL/GenBank/DDBJ databases">
        <title>Chromosome-level genome assembly of the water stick insect Ranatra chinensis (Heteroptera: Nepidae).</title>
        <authorList>
            <person name="Liu X."/>
        </authorList>
    </citation>
    <scope>NUCLEOTIDE SEQUENCE [LARGE SCALE GENOMIC DNA]</scope>
    <source>
        <strain evidence="2">Cailab_2021Rc</strain>
        <tissue evidence="2">Muscle</tissue>
    </source>
</reference>
<sequence length="429" mass="47361">MCGYTQIIDQSSLQFYCDVTELEEATVVDDGYEMKPKRKKKKSNPPKKKGRQSVGKSRPQTAAAEDTNSGENVDALIENIVNYEVVETKVDDFTPRSTPSAQKPQSSINRAEEASFTVQYMKFVGSLKAKNKKKKPEPRKEPPAGVTGVGRVEKKKPQEVIKKDLMQFAKSNYSDLRISLPEARASVNKVTVPPSPPKVSPSLLRQVTSINKGQVTVIPIGRLLNSKVLPPDPPKKVEREPDEVLIKVERSEADLEEQDPLELTPAMKNSKMTFNRNMGKGWGIATTPRIVKISNLKQGGKSLIGLQDSPAQQPQQQVKLKMNCKLSPSPPPPTPLGDPPLMVRVKTESVEPRNTKQEQPPEPPVSPAVGTKPPQSPTRIPPPVQICTGECHLIDMLAHGHILCWETEKGNLPLTLLHPWDCLCPPVSM</sequence>
<proteinExistence type="predicted"/>
<evidence type="ECO:0000313" key="3">
    <source>
        <dbReference type="Proteomes" id="UP001558652"/>
    </source>
</evidence>
<feature type="region of interest" description="Disordered" evidence="1">
    <location>
        <begin position="304"/>
        <end position="381"/>
    </location>
</feature>
<feature type="region of interest" description="Disordered" evidence="1">
    <location>
        <begin position="128"/>
        <end position="154"/>
    </location>
</feature>
<dbReference type="Proteomes" id="UP001558652">
    <property type="component" value="Unassembled WGS sequence"/>
</dbReference>
<feature type="compositionally biased region" description="Basic and acidic residues" evidence="1">
    <location>
        <begin position="345"/>
        <end position="356"/>
    </location>
</feature>
<evidence type="ECO:0000256" key="1">
    <source>
        <dbReference type="SAM" id="MobiDB-lite"/>
    </source>
</evidence>
<protein>
    <submittedName>
        <fullName evidence="2">Uncharacterized protein</fullName>
    </submittedName>
</protein>
<comment type="caution">
    <text evidence="2">The sequence shown here is derived from an EMBL/GenBank/DDBJ whole genome shotgun (WGS) entry which is preliminary data.</text>
</comment>
<evidence type="ECO:0000313" key="2">
    <source>
        <dbReference type="EMBL" id="KAL1117380.1"/>
    </source>
</evidence>
<gene>
    <name evidence="2" type="ORF">AAG570_004706</name>
</gene>
<feature type="compositionally biased region" description="Basic residues" evidence="1">
    <location>
        <begin position="36"/>
        <end position="51"/>
    </location>
</feature>
<accession>A0ABD0YQ56</accession>
<name>A0ABD0YQ56_9HEMI</name>
<feature type="region of interest" description="Disordered" evidence="1">
    <location>
        <begin position="92"/>
        <end position="112"/>
    </location>
</feature>